<organism evidence="1 2">
    <name type="scientific">Knipowitschia caucasica</name>
    <name type="common">Caucasian dwarf goby</name>
    <name type="synonym">Pomatoschistus caucasicus</name>
    <dbReference type="NCBI Taxonomy" id="637954"/>
    <lineage>
        <taxon>Eukaryota</taxon>
        <taxon>Metazoa</taxon>
        <taxon>Chordata</taxon>
        <taxon>Craniata</taxon>
        <taxon>Vertebrata</taxon>
        <taxon>Euteleostomi</taxon>
        <taxon>Actinopterygii</taxon>
        <taxon>Neopterygii</taxon>
        <taxon>Teleostei</taxon>
        <taxon>Neoteleostei</taxon>
        <taxon>Acanthomorphata</taxon>
        <taxon>Gobiaria</taxon>
        <taxon>Gobiiformes</taxon>
        <taxon>Gobioidei</taxon>
        <taxon>Gobiidae</taxon>
        <taxon>Gobiinae</taxon>
        <taxon>Knipowitschia</taxon>
    </lineage>
</organism>
<keyword evidence="2" id="KW-1185">Reference proteome</keyword>
<protein>
    <submittedName>
        <fullName evidence="1">Uncharacterized protein</fullName>
    </submittedName>
</protein>
<dbReference type="Proteomes" id="UP001497482">
    <property type="component" value="Chromosome 17"/>
</dbReference>
<sequence length="76" mass="8582">MHYPRTAAADIDSHARRYKGMHDEHEATISQCGFCSTYAAPDGIALKAGGEEEAWRPGGEERTEWWVRCMHVAYVL</sequence>
<evidence type="ECO:0000313" key="2">
    <source>
        <dbReference type="Proteomes" id="UP001497482"/>
    </source>
</evidence>
<gene>
    <name evidence="1" type="ORF">KC01_LOCUS16061</name>
</gene>
<accession>A0AAV2KEI8</accession>
<dbReference type="AlphaFoldDB" id="A0AAV2KEI8"/>
<dbReference type="EMBL" id="OZ035839">
    <property type="protein sequence ID" value="CAL1585894.1"/>
    <property type="molecule type" value="Genomic_DNA"/>
</dbReference>
<evidence type="ECO:0000313" key="1">
    <source>
        <dbReference type="EMBL" id="CAL1585894.1"/>
    </source>
</evidence>
<reference evidence="1 2" key="1">
    <citation type="submission" date="2024-04" db="EMBL/GenBank/DDBJ databases">
        <authorList>
            <person name="Waldvogel A.-M."/>
            <person name="Schoenle A."/>
        </authorList>
    </citation>
    <scope>NUCLEOTIDE SEQUENCE [LARGE SCALE GENOMIC DNA]</scope>
</reference>
<name>A0AAV2KEI8_KNICA</name>
<proteinExistence type="predicted"/>